<keyword evidence="1" id="KW-0472">Membrane</keyword>
<keyword evidence="3" id="KW-1185">Reference proteome</keyword>
<dbReference type="EMBL" id="SJPI01000001">
    <property type="protein sequence ID" value="TWT53385.1"/>
    <property type="molecule type" value="Genomic_DNA"/>
</dbReference>
<reference evidence="2 3" key="1">
    <citation type="submission" date="2019-02" db="EMBL/GenBank/DDBJ databases">
        <title>Deep-cultivation of Planctomycetes and their phenomic and genomic characterization uncovers novel biology.</title>
        <authorList>
            <person name="Wiegand S."/>
            <person name="Jogler M."/>
            <person name="Boedeker C."/>
            <person name="Pinto D."/>
            <person name="Vollmers J."/>
            <person name="Rivas-Marin E."/>
            <person name="Kohn T."/>
            <person name="Peeters S.H."/>
            <person name="Heuer A."/>
            <person name="Rast P."/>
            <person name="Oberbeckmann S."/>
            <person name="Bunk B."/>
            <person name="Jeske O."/>
            <person name="Meyerdierks A."/>
            <person name="Storesund J.E."/>
            <person name="Kallscheuer N."/>
            <person name="Luecker S."/>
            <person name="Lage O.M."/>
            <person name="Pohl T."/>
            <person name="Merkel B.J."/>
            <person name="Hornburger P."/>
            <person name="Mueller R.-W."/>
            <person name="Bruemmer F."/>
            <person name="Labrenz M."/>
            <person name="Spormann A.M."/>
            <person name="Op Den Camp H."/>
            <person name="Overmann J."/>
            <person name="Amann R."/>
            <person name="Jetten M.S.M."/>
            <person name="Mascher T."/>
            <person name="Medema M.H."/>
            <person name="Devos D.P."/>
            <person name="Kaster A.-K."/>
            <person name="Ovreas L."/>
            <person name="Rohde M."/>
            <person name="Galperin M.Y."/>
            <person name="Jogler C."/>
        </authorList>
    </citation>
    <scope>NUCLEOTIDE SEQUENCE [LARGE SCALE GENOMIC DNA]</scope>
    <source>
        <strain evidence="2 3">Pla22</strain>
    </source>
</reference>
<organism evidence="2 3">
    <name type="scientific">Rubripirellula amarantea</name>
    <dbReference type="NCBI Taxonomy" id="2527999"/>
    <lineage>
        <taxon>Bacteria</taxon>
        <taxon>Pseudomonadati</taxon>
        <taxon>Planctomycetota</taxon>
        <taxon>Planctomycetia</taxon>
        <taxon>Pirellulales</taxon>
        <taxon>Pirellulaceae</taxon>
        <taxon>Rubripirellula</taxon>
    </lineage>
</organism>
<feature type="transmembrane region" description="Helical" evidence="1">
    <location>
        <begin position="147"/>
        <end position="166"/>
    </location>
</feature>
<feature type="transmembrane region" description="Helical" evidence="1">
    <location>
        <begin position="69"/>
        <end position="97"/>
    </location>
</feature>
<protein>
    <submittedName>
        <fullName evidence="2">Uncharacterized protein</fullName>
    </submittedName>
</protein>
<accession>A0A5C5WTA4</accession>
<evidence type="ECO:0000313" key="2">
    <source>
        <dbReference type="EMBL" id="TWT53385.1"/>
    </source>
</evidence>
<dbReference type="AlphaFoldDB" id="A0A5C5WTA4"/>
<name>A0A5C5WTA4_9BACT</name>
<feature type="transmembrane region" description="Helical" evidence="1">
    <location>
        <begin position="32"/>
        <end position="57"/>
    </location>
</feature>
<feature type="transmembrane region" description="Helical" evidence="1">
    <location>
        <begin position="124"/>
        <end position="141"/>
    </location>
</feature>
<evidence type="ECO:0000313" key="3">
    <source>
        <dbReference type="Proteomes" id="UP000316598"/>
    </source>
</evidence>
<dbReference type="Proteomes" id="UP000316598">
    <property type="component" value="Unassembled WGS sequence"/>
</dbReference>
<sequence>MHEINPYAPTLTEGNKPLELHRIETGVTSLSVFLHTLTGIVVAGGAFGASVFLFGVVASGGSGGSEMVFLLPIGLIVGAVLAGVSGTLTLMGMLAVLRLRGFLVPLNSKASDTGTWTPLQIKRFAAGAGAISGFAALTVPLRFESSSLLFALIPACFGLAGAVIAVRRCVRRAKDAITKADAKSPETPLSFDTPST</sequence>
<evidence type="ECO:0000256" key="1">
    <source>
        <dbReference type="SAM" id="Phobius"/>
    </source>
</evidence>
<proteinExistence type="predicted"/>
<keyword evidence="1" id="KW-1133">Transmembrane helix</keyword>
<gene>
    <name evidence="2" type="ORF">Pla22_10140</name>
</gene>
<dbReference type="RefSeq" id="WP_146513611.1">
    <property type="nucleotide sequence ID" value="NZ_SJPI01000001.1"/>
</dbReference>
<keyword evidence="1" id="KW-0812">Transmembrane</keyword>
<comment type="caution">
    <text evidence="2">The sequence shown here is derived from an EMBL/GenBank/DDBJ whole genome shotgun (WGS) entry which is preliminary data.</text>
</comment>